<dbReference type="RefSeq" id="WP_214155286.1">
    <property type="nucleotide sequence ID" value="NZ_JAHBAY010000003.1"/>
</dbReference>
<comment type="caution">
    <text evidence="1">The sequence shown here is derived from an EMBL/GenBank/DDBJ whole genome shotgun (WGS) entry which is preliminary data.</text>
</comment>
<proteinExistence type="predicted"/>
<dbReference type="Proteomes" id="UP001197247">
    <property type="component" value="Unassembled WGS sequence"/>
</dbReference>
<reference evidence="1 2" key="1">
    <citation type="submission" date="2021-05" db="EMBL/GenBank/DDBJ databases">
        <title>Kineosporia and Streptomyces sp. nov. two new marine actinobacteria isolated from Coral.</title>
        <authorList>
            <person name="Buangrab K."/>
            <person name="Sutthacheep M."/>
            <person name="Yeemin T."/>
            <person name="Harunari E."/>
            <person name="Igarashi Y."/>
            <person name="Kanchanasin P."/>
            <person name="Tanasupawat S."/>
            <person name="Phongsopitanun W."/>
        </authorList>
    </citation>
    <scope>NUCLEOTIDE SEQUENCE [LARGE SCALE GENOMIC DNA]</scope>
    <source>
        <strain evidence="1 2">J2-2</strain>
    </source>
</reference>
<sequence length="137" mass="14660">MPSSSPHAPSPVLVFDGDCGICTRLAGVVTGYLRPPAAVEPWQRLDLSAYGLTAEACTEALQYVDADGTVYAAELAVARLLRASRLWARPAGRLIELPGLRQVSGLLYRWVARNRHRLPGGTAACVMPQATPPHKAS</sequence>
<name>A0ABS5TD27_9ACTN</name>
<dbReference type="EMBL" id="JAHBAY010000003">
    <property type="protein sequence ID" value="MBT0768993.1"/>
    <property type="molecule type" value="Genomic_DNA"/>
</dbReference>
<dbReference type="InterPro" id="IPR007263">
    <property type="entry name" value="DCC1-like"/>
</dbReference>
<accession>A0ABS5TD27</accession>
<gene>
    <name evidence="1" type="ORF">KIH74_08650</name>
</gene>
<organism evidence="1 2">
    <name type="scientific">Kineosporia corallincola</name>
    <dbReference type="NCBI Taxonomy" id="2835133"/>
    <lineage>
        <taxon>Bacteria</taxon>
        <taxon>Bacillati</taxon>
        <taxon>Actinomycetota</taxon>
        <taxon>Actinomycetes</taxon>
        <taxon>Kineosporiales</taxon>
        <taxon>Kineosporiaceae</taxon>
        <taxon>Kineosporia</taxon>
    </lineage>
</organism>
<evidence type="ECO:0000313" key="1">
    <source>
        <dbReference type="EMBL" id="MBT0768993.1"/>
    </source>
</evidence>
<protein>
    <submittedName>
        <fullName evidence="1">DUF393 domain-containing protein</fullName>
    </submittedName>
</protein>
<dbReference type="Pfam" id="PF04134">
    <property type="entry name" value="DCC1-like"/>
    <property type="match status" value="1"/>
</dbReference>
<keyword evidence="2" id="KW-1185">Reference proteome</keyword>
<evidence type="ECO:0000313" key="2">
    <source>
        <dbReference type="Proteomes" id="UP001197247"/>
    </source>
</evidence>